<keyword evidence="1" id="KW-0805">Transcription regulation</keyword>
<dbReference type="SMART" id="SM00422">
    <property type="entry name" value="HTH_MERR"/>
    <property type="match status" value="1"/>
</dbReference>
<protein>
    <submittedName>
        <fullName evidence="7">DNA-binding transcriptional regulator, MerR family</fullName>
    </submittedName>
</protein>
<dbReference type="AlphaFoldDB" id="A0A1I1F6U0"/>
<feature type="domain" description="HTH merR-type" evidence="6">
    <location>
        <begin position="1"/>
        <end position="69"/>
    </location>
</feature>
<dbReference type="Pfam" id="PF13411">
    <property type="entry name" value="MerR_1"/>
    <property type="match status" value="1"/>
</dbReference>
<dbReference type="Gene3D" id="1.10.1660.10">
    <property type="match status" value="1"/>
</dbReference>
<dbReference type="PROSITE" id="PS50937">
    <property type="entry name" value="HTH_MERR_2"/>
    <property type="match status" value="1"/>
</dbReference>
<dbReference type="PANTHER" id="PTHR30204:SF94">
    <property type="entry name" value="HEAVY METAL-DEPENDENT TRANSCRIPTIONAL REGULATOR HI_0293-RELATED"/>
    <property type="match status" value="1"/>
</dbReference>
<accession>A0A1I1F6U0</accession>
<dbReference type="STRING" id="910347.SAMN05421773_101629"/>
<name>A0A1I1F6U0_9ACTN</name>
<evidence type="ECO:0000256" key="1">
    <source>
        <dbReference type="ARBA" id="ARBA00023015"/>
    </source>
</evidence>
<dbReference type="RefSeq" id="WP_093837007.1">
    <property type="nucleotide sequence ID" value="NZ_FOLM01000001.1"/>
</dbReference>
<reference evidence="7 8" key="1">
    <citation type="submission" date="2016-10" db="EMBL/GenBank/DDBJ databases">
        <authorList>
            <person name="de Groot N.N."/>
        </authorList>
    </citation>
    <scope>NUCLEOTIDE SEQUENCE [LARGE SCALE GENOMIC DNA]</scope>
    <source>
        <strain evidence="7 8">CGMCC 4.5739</strain>
    </source>
</reference>
<evidence type="ECO:0000256" key="4">
    <source>
        <dbReference type="SAM" id="Coils"/>
    </source>
</evidence>
<feature type="coiled-coil region" evidence="4">
    <location>
        <begin position="81"/>
        <end position="108"/>
    </location>
</feature>
<feature type="region of interest" description="Disordered" evidence="5">
    <location>
        <begin position="115"/>
        <end position="137"/>
    </location>
</feature>
<gene>
    <name evidence="7" type="ORF">SAMN05421773_101629</name>
</gene>
<dbReference type="InterPro" id="IPR009061">
    <property type="entry name" value="DNA-bd_dom_put_sf"/>
</dbReference>
<keyword evidence="4" id="KW-0175">Coiled coil</keyword>
<dbReference type="OrthoDB" id="9802039at2"/>
<dbReference type="SUPFAM" id="SSF46955">
    <property type="entry name" value="Putative DNA-binding domain"/>
    <property type="match status" value="1"/>
</dbReference>
<organism evidence="7 8">
    <name type="scientific">Streptomyces aidingensis</name>
    <dbReference type="NCBI Taxonomy" id="910347"/>
    <lineage>
        <taxon>Bacteria</taxon>
        <taxon>Bacillati</taxon>
        <taxon>Actinomycetota</taxon>
        <taxon>Actinomycetes</taxon>
        <taxon>Kitasatosporales</taxon>
        <taxon>Streptomycetaceae</taxon>
        <taxon>Streptomyces</taxon>
    </lineage>
</organism>
<dbReference type="InterPro" id="IPR047057">
    <property type="entry name" value="MerR_fam"/>
</dbReference>
<sequence length="137" mass="15169">MRIGSLAHAAGVSPKTVRFYERAGLLPEPPRTPSGYRDYPPEAADRLVFIRGAQGAGFSLAEIRDMLRLGEEDRPLCEHAHGRLRSRLRQIEERIRELEGARAVLRELASAEPERCADGGCGRNHRCPRGTGTDPGR</sequence>
<evidence type="ECO:0000259" key="6">
    <source>
        <dbReference type="PROSITE" id="PS50937"/>
    </source>
</evidence>
<dbReference type="PRINTS" id="PR00040">
    <property type="entry name" value="HTHMERR"/>
</dbReference>
<evidence type="ECO:0000256" key="5">
    <source>
        <dbReference type="SAM" id="MobiDB-lite"/>
    </source>
</evidence>
<evidence type="ECO:0000256" key="3">
    <source>
        <dbReference type="ARBA" id="ARBA00023163"/>
    </source>
</evidence>
<dbReference type="GO" id="GO:0003677">
    <property type="term" value="F:DNA binding"/>
    <property type="evidence" value="ECO:0007669"/>
    <property type="project" value="UniProtKB-KW"/>
</dbReference>
<keyword evidence="8" id="KW-1185">Reference proteome</keyword>
<keyword evidence="2 7" id="KW-0238">DNA-binding</keyword>
<keyword evidence="3" id="KW-0804">Transcription</keyword>
<dbReference type="PANTHER" id="PTHR30204">
    <property type="entry name" value="REDOX-CYCLING DRUG-SENSING TRANSCRIPTIONAL ACTIVATOR SOXR"/>
    <property type="match status" value="1"/>
</dbReference>
<evidence type="ECO:0000256" key="2">
    <source>
        <dbReference type="ARBA" id="ARBA00023125"/>
    </source>
</evidence>
<evidence type="ECO:0000313" key="7">
    <source>
        <dbReference type="EMBL" id="SFB95095.1"/>
    </source>
</evidence>
<dbReference type="Proteomes" id="UP000199207">
    <property type="component" value="Unassembled WGS sequence"/>
</dbReference>
<evidence type="ECO:0000313" key="8">
    <source>
        <dbReference type="Proteomes" id="UP000199207"/>
    </source>
</evidence>
<dbReference type="EMBL" id="FOLM01000001">
    <property type="protein sequence ID" value="SFB95095.1"/>
    <property type="molecule type" value="Genomic_DNA"/>
</dbReference>
<proteinExistence type="predicted"/>
<dbReference type="InterPro" id="IPR000551">
    <property type="entry name" value="MerR-type_HTH_dom"/>
</dbReference>
<dbReference type="CDD" id="cd04770">
    <property type="entry name" value="HTH_HMRTR"/>
    <property type="match status" value="1"/>
</dbReference>
<dbReference type="GO" id="GO:0003700">
    <property type="term" value="F:DNA-binding transcription factor activity"/>
    <property type="evidence" value="ECO:0007669"/>
    <property type="project" value="InterPro"/>
</dbReference>
<dbReference type="PROSITE" id="PS00552">
    <property type="entry name" value="HTH_MERR_1"/>
    <property type="match status" value="1"/>
</dbReference>